<comment type="function">
    <text evidence="4">Activates KDO (a required 8-carbon sugar) for incorporation into bacterial lipopolysaccharide in Gram-negative bacteria.</text>
</comment>
<dbReference type="NCBIfam" id="NF003952">
    <property type="entry name" value="PRK05450.1-5"/>
    <property type="match status" value="1"/>
</dbReference>
<protein>
    <recommendedName>
        <fullName evidence="4">3-deoxy-manno-octulosonate cytidylyltransferase</fullName>
        <ecNumber evidence="4">2.7.7.38</ecNumber>
    </recommendedName>
    <alternativeName>
        <fullName evidence="4">CMP-2-keto-3-deoxyoctulosonic acid synthase</fullName>
        <shortName evidence="4">CKS</shortName>
        <shortName evidence="4">CMP-KDO synthase</shortName>
    </alternativeName>
</protein>
<comment type="similarity">
    <text evidence="4">Belongs to the KdsB family.</text>
</comment>
<comment type="subcellular location">
    <subcellularLocation>
        <location evidence="4">Cytoplasm</location>
    </subcellularLocation>
</comment>
<keyword evidence="1 4" id="KW-0808">Transferase</keyword>
<dbReference type="NCBIfam" id="TIGR00466">
    <property type="entry name" value="kdsB"/>
    <property type="match status" value="1"/>
</dbReference>
<dbReference type="InterPro" id="IPR029044">
    <property type="entry name" value="Nucleotide-diphossugar_trans"/>
</dbReference>
<keyword evidence="6" id="KW-1185">Reference proteome</keyword>
<comment type="pathway">
    <text evidence="4">Nucleotide-sugar biosynthesis; CMP-3-deoxy-D-manno-octulosonate biosynthesis; CMP-3-deoxy-D-manno-octulosonate from 3-deoxy-D-manno-octulosonate and CTP: step 1/1.</text>
</comment>
<dbReference type="EC" id="2.7.7.38" evidence="4"/>
<dbReference type="Pfam" id="PF02348">
    <property type="entry name" value="CTP_transf_3"/>
    <property type="match status" value="1"/>
</dbReference>
<dbReference type="GO" id="GO:0016779">
    <property type="term" value="F:nucleotidyltransferase activity"/>
    <property type="evidence" value="ECO:0007669"/>
    <property type="project" value="UniProtKB-KW"/>
</dbReference>
<sequence length="254" mass="28278">MSIVAVLPARYAATRFPGKLMQLLGDKTVIRRTYEAAQASGLFDEVLVATDSDVIRAEVESFGGAVAMTRADHESGTDRIAEAVADRDVDIVVNVQGDTPFINKGALQQLLALFEDPTVQVASLMDRISEESDLQNPNVVKVVTDLKGNSLLFSRSLLPYPRSTDIDIPHYRHIGVYAFRKSALLQFTQWPMTPLEAAEKIECLRFLEHGIPLRMALTEPIGVDINTPEDLERAQREIERENREQGTIEQGMNK</sequence>
<keyword evidence="3 4" id="KW-0448">Lipopolysaccharide biosynthesis</keyword>
<reference evidence="6" key="1">
    <citation type="journal article" date="2019" name="Int. J. Syst. Evol. Microbiol.">
        <title>The Global Catalogue of Microorganisms (GCM) 10K type strain sequencing project: providing services to taxonomists for standard genome sequencing and annotation.</title>
        <authorList>
            <consortium name="The Broad Institute Genomics Platform"/>
            <consortium name="The Broad Institute Genome Sequencing Center for Infectious Disease"/>
            <person name="Wu L."/>
            <person name="Ma J."/>
        </authorList>
    </citation>
    <scope>NUCLEOTIDE SEQUENCE [LARGE SCALE GENOMIC DNA]</scope>
    <source>
        <strain evidence="6">JCM 17919</strain>
    </source>
</reference>
<dbReference type="PANTHER" id="PTHR42866">
    <property type="entry name" value="3-DEOXY-MANNO-OCTULOSONATE CYTIDYLYLTRANSFERASE"/>
    <property type="match status" value="1"/>
</dbReference>
<dbReference type="PANTHER" id="PTHR42866:SF2">
    <property type="entry name" value="3-DEOXY-MANNO-OCTULOSONATE CYTIDYLYLTRANSFERASE, MITOCHONDRIAL"/>
    <property type="match status" value="1"/>
</dbReference>
<dbReference type="RefSeq" id="WP_345256979.1">
    <property type="nucleotide sequence ID" value="NZ_BAABGY010000011.1"/>
</dbReference>
<dbReference type="EMBL" id="BAABGY010000011">
    <property type="protein sequence ID" value="GAA4337884.1"/>
    <property type="molecule type" value="Genomic_DNA"/>
</dbReference>
<evidence type="ECO:0000313" key="6">
    <source>
        <dbReference type="Proteomes" id="UP001501725"/>
    </source>
</evidence>
<dbReference type="HAMAP" id="MF_00057">
    <property type="entry name" value="KdsB"/>
    <property type="match status" value="1"/>
</dbReference>
<evidence type="ECO:0000256" key="3">
    <source>
        <dbReference type="ARBA" id="ARBA00022985"/>
    </source>
</evidence>
<evidence type="ECO:0000256" key="2">
    <source>
        <dbReference type="ARBA" id="ARBA00022695"/>
    </source>
</evidence>
<gene>
    <name evidence="4 5" type="primary">kdsB</name>
    <name evidence="5" type="ORF">GCM10023184_33940</name>
</gene>
<dbReference type="NCBIfam" id="NF003950">
    <property type="entry name" value="PRK05450.1-3"/>
    <property type="match status" value="1"/>
</dbReference>
<dbReference type="Gene3D" id="3.90.550.10">
    <property type="entry name" value="Spore Coat Polysaccharide Biosynthesis Protein SpsA, Chain A"/>
    <property type="match status" value="1"/>
</dbReference>
<dbReference type="InterPro" id="IPR003329">
    <property type="entry name" value="Cytidylyl_trans"/>
</dbReference>
<evidence type="ECO:0000313" key="5">
    <source>
        <dbReference type="EMBL" id="GAA4337884.1"/>
    </source>
</evidence>
<dbReference type="CDD" id="cd02517">
    <property type="entry name" value="CMP-KDO-Synthetase"/>
    <property type="match status" value="1"/>
</dbReference>
<name>A0ABP8HE34_9BACT</name>
<dbReference type="NCBIfam" id="NF009905">
    <property type="entry name" value="PRK13368.1"/>
    <property type="match status" value="1"/>
</dbReference>
<evidence type="ECO:0000256" key="1">
    <source>
        <dbReference type="ARBA" id="ARBA00022679"/>
    </source>
</evidence>
<organism evidence="5 6">
    <name type="scientific">Flaviaesturariibacter amylovorans</name>
    <dbReference type="NCBI Taxonomy" id="1084520"/>
    <lineage>
        <taxon>Bacteria</taxon>
        <taxon>Pseudomonadati</taxon>
        <taxon>Bacteroidota</taxon>
        <taxon>Chitinophagia</taxon>
        <taxon>Chitinophagales</taxon>
        <taxon>Chitinophagaceae</taxon>
        <taxon>Flaviaestuariibacter</taxon>
    </lineage>
</organism>
<dbReference type="SUPFAM" id="SSF53448">
    <property type="entry name" value="Nucleotide-diphospho-sugar transferases"/>
    <property type="match status" value="1"/>
</dbReference>
<dbReference type="InterPro" id="IPR004528">
    <property type="entry name" value="KdsB"/>
</dbReference>
<proteinExistence type="inferred from homology"/>
<evidence type="ECO:0000256" key="4">
    <source>
        <dbReference type="HAMAP-Rule" id="MF_00057"/>
    </source>
</evidence>
<dbReference type="Proteomes" id="UP001501725">
    <property type="component" value="Unassembled WGS sequence"/>
</dbReference>
<comment type="caution">
    <text evidence="5">The sequence shown here is derived from an EMBL/GenBank/DDBJ whole genome shotgun (WGS) entry which is preliminary data.</text>
</comment>
<keyword evidence="4" id="KW-0963">Cytoplasm</keyword>
<accession>A0ABP8HE34</accession>
<comment type="catalytic activity">
    <reaction evidence="4">
        <text>3-deoxy-alpha-D-manno-oct-2-ulosonate + CTP = CMP-3-deoxy-beta-D-manno-octulosonate + diphosphate</text>
        <dbReference type="Rhea" id="RHEA:23448"/>
        <dbReference type="ChEBI" id="CHEBI:33019"/>
        <dbReference type="ChEBI" id="CHEBI:37563"/>
        <dbReference type="ChEBI" id="CHEBI:85986"/>
        <dbReference type="ChEBI" id="CHEBI:85987"/>
        <dbReference type="EC" id="2.7.7.38"/>
    </reaction>
</comment>
<keyword evidence="2 4" id="KW-0548">Nucleotidyltransferase</keyword>